<feature type="compositionally biased region" description="Polar residues" evidence="2">
    <location>
        <begin position="240"/>
        <end position="257"/>
    </location>
</feature>
<dbReference type="OrthoDB" id="9942268at2759"/>
<feature type="coiled-coil region" evidence="1">
    <location>
        <begin position="2377"/>
        <end position="2412"/>
    </location>
</feature>
<feature type="compositionally biased region" description="Basic and acidic residues" evidence="2">
    <location>
        <begin position="186"/>
        <end position="197"/>
    </location>
</feature>
<gene>
    <name evidence="5" type="primary">LOC118428472</name>
</gene>
<dbReference type="Gene3D" id="2.30.29.30">
    <property type="entry name" value="Pleckstrin-homology domain (PH domain)/Phosphotyrosine-binding domain (PTB)"/>
    <property type="match status" value="2"/>
</dbReference>
<dbReference type="GeneID" id="118428472"/>
<dbReference type="InterPro" id="IPR001849">
    <property type="entry name" value="PH_domain"/>
</dbReference>
<feature type="compositionally biased region" description="Basic and acidic residues" evidence="2">
    <location>
        <begin position="471"/>
        <end position="482"/>
    </location>
</feature>
<feature type="coiled-coil region" evidence="1">
    <location>
        <begin position="2260"/>
        <end position="2351"/>
    </location>
</feature>
<feature type="coiled-coil region" evidence="1">
    <location>
        <begin position="2436"/>
        <end position="2592"/>
    </location>
</feature>
<dbReference type="KEGG" id="bfo:118428472"/>
<dbReference type="GO" id="GO:0051015">
    <property type="term" value="F:actin filament binding"/>
    <property type="evidence" value="ECO:0000318"/>
    <property type="project" value="GO_Central"/>
</dbReference>
<feature type="compositionally biased region" description="Basic and acidic residues" evidence="2">
    <location>
        <begin position="2684"/>
        <end position="2733"/>
    </location>
</feature>
<feature type="compositionally biased region" description="Basic and acidic residues" evidence="2">
    <location>
        <begin position="635"/>
        <end position="648"/>
    </location>
</feature>
<feature type="region of interest" description="Disordered" evidence="2">
    <location>
        <begin position="220"/>
        <end position="449"/>
    </location>
</feature>
<feature type="coiled-coil region" evidence="1">
    <location>
        <begin position="2157"/>
        <end position="2209"/>
    </location>
</feature>
<protein>
    <submittedName>
        <fullName evidence="5">Centrosome-associated protein CEP250-like</fullName>
    </submittedName>
</protein>
<feature type="compositionally biased region" description="Polar residues" evidence="2">
    <location>
        <begin position="176"/>
        <end position="185"/>
    </location>
</feature>
<feature type="region of interest" description="Disordered" evidence="2">
    <location>
        <begin position="1361"/>
        <end position="1412"/>
    </location>
</feature>
<feature type="coiled-coil region" evidence="1">
    <location>
        <begin position="883"/>
        <end position="931"/>
    </location>
</feature>
<feature type="region of interest" description="Disordered" evidence="2">
    <location>
        <begin position="627"/>
        <end position="801"/>
    </location>
</feature>
<feature type="compositionally biased region" description="Polar residues" evidence="2">
    <location>
        <begin position="310"/>
        <end position="325"/>
    </location>
</feature>
<dbReference type="OMA" id="QGEIDMN"/>
<feature type="coiled-coil region" evidence="1">
    <location>
        <begin position="2093"/>
        <end position="2120"/>
    </location>
</feature>
<reference evidence="4" key="1">
    <citation type="journal article" date="2020" name="Nat. Ecol. Evol.">
        <title>Deeply conserved synteny resolves early events in vertebrate evolution.</title>
        <authorList>
            <person name="Simakov O."/>
            <person name="Marletaz F."/>
            <person name="Yue J.X."/>
            <person name="O'Connell B."/>
            <person name="Jenkins J."/>
            <person name="Brandt A."/>
            <person name="Calef R."/>
            <person name="Tung C.H."/>
            <person name="Huang T.K."/>
            <person name="Schmutz J."/>
            <person name="Satoh N."/>
            <person name="Yu J.K."/>
            <person name="Putnam N.H."/>
            <person name="Green R.E."/>
            <person name="Rokhsar D.S."/>
        </authorList>
    </citation>
    <scope>NUCLEOTIDE SEQUENCE [LARGE SCALE GENOMIC DNA]</scope>
    <source>
        <strain evidence="4">S238N-H82</strain>
    </source>
</reference>
<dbReference type="Gene3D" id="1.20.5.1230">
    <property type="entry name" value="Apolipoprotein A-I"/>
    <property type="match status" value="1"/>
</dbReference>
<dbReference type="Pfam" id="PF00169">
    <property type="entry name" value="PH"/>
    <property type="match status" value="2"/>
</dbReference>
<feature type="domain" description="PH" evidence="3">
    <location>
        <begin position="528"/>
        <end position="625"/>
    </location>
</feature>
<feature type="region of interest" description="Disordered" evidence="2">
    <location>
        <begin position="157"/>
        <end position="207"/>
    </location>
</feature>
<dbReference type="SMART" id="SM00233">
    <property type="entry name" value="PH"/>
    <property type="match status" value="2"/>
</dbReference>
<feature type="region of interest" description="Disordered" evidence="2">
    <location>
        <begin position="1290"/>
        <end position="1316"/>
    </location>
</feature>
<feature type="region of interest" description="Disordered" evidence="2">
    <location>
        <begin position="2630"/>
        <end position="2733"/>
    </location>
</feature>
<feature type="region of interest" description="Disordered" evidence="2">
    <location>
        <begin position="471"/>
        <end position="514"/>
    </location>
</feature>
<evidence type="ECO:0000259" key="3">
    <source>
        <dbReference type="PROSITE" id="PS50003"/>
    </source>
</evidence>
<dbReference type="GO" id="GO:0015629">
    <property type="term" value="C:actin cytoskeleton"/>
    <property type="evidence" value="ECO:0000318"/>
    <property type="project" value="GO_Central"/>
</dbReference>
<feature type="coiled-coil region" evidence="1">
    <location>
        <begin position="1470"/>
        <end position="1501"/>
    </location>
</feature>
<evidence type="ECO:0000313" key="4">
    <source>
        <dbReference type="Proteomes" id="UP000001554"/>
    </source>
</evidence>
<feature type="compositionally biased region" description="Polar residues" evidence="2">
    <location>
        <begin position="2632"/>
        <end position="2661"/>
    </location>
</feature>
<keyword evidence="4" id="KW-1185">Reference proteome</keyword>
<name>A0A9J7M5K5_BRAFL</name>
<organism evidence="4 5">
    <name type="scientific">Branchiostoma floridae</name>
    <name type="common">Florida lancelet</name>
    <name type="synonym">Amphioxus</name>
    <dbReference type="NCBI Taxonomy" id="7739"/>
    <lineage>
        <taxon>Eukaryota</taxon>
        <taxon>Metazoa</taxon>
        <taxon>Chordata</taxon>
        <taxon>Cephalochordata</taxon>
        <taxon>Leptocardii</taxon>
        <taxon>Amphioxiformes</taxon>
        <taxon>Branchiostomatidae</taxon>
        <taxon>Branchiostoma</taxon>
    </lineage>
</organism>
<feature type="compositionally biased region" description="Acidic residues" evidence="2">
    <location>
        <begin position="385"/>
        <end position="411"/>
    </location>
</feature>
<dbReference type="InterPro" id="IPR039597">
    <property type="entry name" value="M-RIP_PH"/>
</dbReference>
<dbReference type="InterPro" id="IPR011993">
    <property type="entry name" value="PH-like_dom_sf"/>
</dbReference>
<accession>A0A9J7M5K5</accession>
<dbReference type="InterPro" id="IPR052223">
    <property type="entry name" value="Actin_Cytoskeleton_Reg"/>
</dbReference>
<reference evidence="5" key="2">
    <citation type="submission" date="2025-08" db="UniProtKB">
        <authorList>
            <consortium name="RefSeq"/>
        </authorList>
    </citation>
    <scope>IDENTIFICATION</scope>
    <source>
        <strain evidence="5">S238N-H82</strain>
        <tissue evidence="5">Testes</tissue>
    </source>
</reference>
<feature type="region of interest" description="Disordered" evidence="2">
    <location>
        <begin position="1121"/>
        <end position="1148"/>
    </location>
</feature>
<feature type="domain" description="PH" evidence="3">
    <location>
        <begin position="42"/>
        <end position="149"/>
    </location>
</feature>
<evidence type="ECO:0000256" key="1">
    <source>
        <dbReference type="SAM" id="Coils"/>
    </source>
</evidence>
<dbReference type="CDD" id="cd13275">
    <property type="entry name" value="PH_M-RIP"/>
    <property type="match status" value="1"/>
</dbReference>
<dbReference type="RefSeq" id="XP_035694448.1">
    <property type="nucleotide sequence ID" value="XM_035838555.1"/>
</dbReference>
<dbReference type="SUPFAM" id="SSF50729">
    <property type="entry name" value="PH domain-like"/>
    <property type="match status" value="2"/>
</dbReference>
<feature type="compositionally biased region" description="Basic and acidic residues" evidence="2">
    <location>
        <begin position="709"/>
        <end position="730"/>
    </location>
</feature>
<keyword evidence="1" id="KW-0175">Coiled coil</keyword>
<evidence type="ECO:0000256" key="2">
    <source>
        <dbReference type="SAM" id="MobiDB-lite"/>
    </source>
</evidence>
<feature type="compositionally biased region" description="Basic and acidic residues" evidence="2">
    <location>
        <begin position="763"/>
        <end position="801"/>
    </location>
</feature>
<sequence length="2733" mass="310712">MSRKGEPCNKFAANIFNKAKCQNCFRPREEHLLNDSDMSQAKVTACGWMYRAPDLIDFSNPAQRSRKWQRRWFVLFEHGGLVFSLDENPSTIPQGTINMNQCTEVYDGQGRTGKENCLAIVTPDSVDYVSTDNKFDIDRWYEVLVIYPRSKKMKNKRNFTIPSRKSDSPDAERSQEGVTTPTGQEKPSDEENKENQKARPRQPTRVIVVSRTFPTVQKIPSFPWIQDIPGQPEKEKDPETGTQREPLSPTTVTSQKDAQPPTILPQKSDKDAKNVNGDLKGQRKETNLERYNTMSSKQMDKKGSLGGSSRGTSKSQSLDEQQARTPSEDSGGEERKAGTMYETFSSSDIRDARRNRRPSDPYAKIADVPKAKRYDGVDSGATSQDAEEEGGEEEEESSSEEEESSESEPEAPQEPVSAPPPLEKKPDSAASSPDKQRPKSLGVEDFEKLLGEKPKPILRLYDQLEALEPDWPREQAREGRSERRGRKESREEPPSMRRRNAAMQAAQRRARSLGPEVRYTDNISPELLNLKKGWLNVQGSTEKEWTKHWFVLSGHGLHYYKDAKAEEAGTYDGAIDLDTCYEVSEKTSQRNYGFLVKTHSGVYNLSAMTSGIRRNWIEAIRKVMPASLRPPSPDITKDAKPPPRREEQEMTPGREVPRRRAFLPDTEQMLYGDKPQGGVDAKKSGWQHPGRKRTREERPKTMDISVIRDQYRQRNRDSVHEQRSSDDMLRRPSASKTPLVTEPRRVATGPVPSAQPVEPPAEPDGRQREEAAAKEAVQRQEEEKKRLAEMERLKDETERRQAQTDSTLVELLETEVESLKARLEKTQQDLVNVHEENVELKMQLAATRREHLQSYTEMESEQSTYLTQIEDINQSWHYLRNLNTELQAQLEDQKSRADLTNIQVQTLKNQLTEAKETSRKQDAEIRSLKTKLDISNSEITIGESALKKAQSYLELERERSLAQVEDMKGKVKALEEKLVQSDVQLQKVREEMAEKIRQLQNLSKEKEKDSENSRLVERLMGRIEDLKGRLDESGKEQQQNEERLQRRMERLQNKYEGEKKFLEETVKDTEERLKETEEKLKVQMERVQRDKQRDEEEITEQVHSLERRLKDADVMIKQRSEQLQMERSGKGPLVSKVNSLTSRVEEQDREIQALRSRLQQDQKRSGMQTQLEDTVRELQASQQRVQELESELTERAETIQRLENGGSVPPTDSNQLLKENSDLKEKQDSTLKRMKHLQVQLNDMHDRFDALELQNMQLQEELRTSEESGKQEMDLMAGKVTDLSEKLNAAEKKLRESSQKSARKATDAAVPKDLDEKLKDIEEKLSDGQKALESQDRLVGQLTAQMTSVEEKVLVAVGTEAGDGEEAEGWGSGTEADTAEKRQGAKKKTGRSIDADNPSSSDSEVGEAASSKEGKLLGRIRNLEKVLKEKDVKLKEVTAKLVDQTTKEIGSRKDHHAKLLQSESKAKEIEKSSAAKIQDLTKELEREKRNQTKALEGVVEKYNDVQQRIAYSWSLLDDGRDKLFAVLKIASKDAGIKRRLSEVESKMCETLARLKVAENMCQTQNEKVLQGVGPVPKPDAPTGLSLSQWVAGVLTDSDQTLLPQEQGRDQGDALALQAAILTEMAKSLEETPQGRVPSGKELQLKEFEDVLARIRHLEAVLKNEEVPSESFSALSGRAAVTQVDVPTVLDHVLQDCSYAPEDLQKYNEAKLQCQAQTAELLTELSRHDRFAELDLFNLVKSVAAGTVKRYSVETLSASRLKKQPVSEKDVAHRLQAAKSDARHGQQQLSELLETYQGSRVSAIAAAMARDVLQCANTTVANAPPVTVSLVGSAASQDMDARIQQEVATLETKRAAAKVLGRETIWSDVFLNLQQGCDAHLRKLHLEKQSSLYRFRSHADWLEEKYSAVQKTLQEDVRVISEKLKQAFDAALDRRPSEVDASGEVYSLRSVSQFADVVCNWAVVKAMSDHLGKREPGAAKPQQADSSLRPSKLSGYLLERARDMAASAKDARKQNLTGAPTTEQHRHVTMTIQWAVHQAESEYLSMYLRMEQERQVSAFQQVFQDVRTSPSARTLESLAIEHSRNIIDTREKYESLLQRERQESTNQIAGMQEELETLRQTQVKKTHCDTCTSPIQIEGKAVSVDQEVKIQDMASRHKKEVSQLRDAHQKELDQVKTQLKMSQDDLQRRNKESIKEVDQLTELIETLKMQHEEEVGQLREALAREIDSARDEVTRSFQKTVASVACSTDEETELVSGDVLRERLEELEQEWEEKLAAAKQAHEDDLEQVRNDMLTAVRFAQEAAKTDQESEELRKRVQELEEEIHQVEAEYEEALRRQKEEFERALHRSQAAGPPGKEHSKKYEEELDSIRAVSDQALSSLEDSHQRMLDDMKRAHQRELEKVEEQKETLLAEETAATIAAIEAMKKAHRDELVREVAKARMEAGQTSQDLEDIRQEHQKEIEALNREVEVLSKQFSGKCVEKSHLDQQVETQTATIKEVQSKMQDLMQQNQELSARLTEEMKRVQRLESGGTREPSDGKETPNLYELQVSLRVKQSELQYLRQEVGSLKEELKSARRDQMHLAEKHQRLQLEYEGLRVRHDRQVASLHSQLRELQNLPEVVPEDEPVFVGAATTTPSSSARYSPSPGVSSSRYTTSATSPSAYDIQRSKSTPDFLTLPEAGTTTERHFSDDTEPIRVKLRRSKDEPTKVGRKSLERGPRSGRVADRLRLFETP</sequence>
<dbReference type="PANTHER" id="PTHR17271:SF1">
    <property type="entry name" value="PROTEIN OUTSPREAD"/>
    <property type="match status" value="1"/>
</dbReference>
<dbReference type="PROSITE" id="PS50003">
    <property type="entry name" value="PH_DOMAIN"/>
    <property type="match status" value="2"/>
</dbReference>
<dbReference type="PANTHER" id="PTHR17271">
    <property type="entry name" value="PLECKSTRIN HOMOLOGY PH DOMAIN-CONTAINING PROTEIN"/>
    <property type="match status" value="1"/>
</dbReference>
<dbReference type="FunFam" id="2.30.29.30:FF:000286">
    <property type="entry name" value="PH-protein kinase domain containing protein"/>
    <property type="match status" value="1"/>
</dbReference>
<evidence type="ECO:0000313" key="5">
    <source>
        <dbReference type="RefSeq" id="XP_035694448.1"/>
    </source>
</evidence>
<feature type="region of interest" description="Disordered" evidence="2">
    <location>
        <begin position="1199"/>
        <end position="1218"/>
    </location>
</feature>
<dbReference type="Proteomes" id="UP000001554">
    <property type="component" value="Chromosome 13"/>
</dbReference>
<feature type="compositionally biased region" description="Basic and acidic residues" evidence="2">
    <location>
        <begin position="367"/>
        <end position="376"/>
    </location>
</feature>
<feature type="compositionally biased region" description="Basic and acidic residues" evidence="2">
    <location>
        <begin position="164"/>
        <end position="175"/>
    </location>
</feature>
<proteinExistence type="predicted"/>